<dbReference type="AlphaFoldDB" id="A0A3R7CT21"/>
<feature type="region of interest" description="Disordered" evidence="1">
    <location>
        <begin position="98"/>
        <end position="134"/>
    </location>
</feature>
<protein>
    <submittedName>
        <fullName evidence="2">Uncharacterized protein</fullName>
    </submittedName>
</protein>
<feature type="compositionally biased region" description="Basic and acidic residues" evidence="1">
    <location>
        <begin position="123"/>
        <end position="132"/>
    </location>
</feature>
<evidence type="ECO:0000313" key="3">
    <source>
        <dbReference type="Proteomes" id="UP000285060"/>
    </source>
</evidence>
<reference evidence="2 3" key="1">
    <citation type="submission" date="2018-08" db="EMBL/GenBank/DDBJ databases">
        <title>Aphanomyces genome sequencing and annotation.</title>
        <authorList>
            <person name="Minardi D."/>
            <person name="Oidtmann B."/>
            <person name="Van Der Giezen M."/>
            <person name="Studholme D.J."/>
        </authorList>
    </citation>
    <scope>NUCLEOTIDE SEQUENCE [LARGE SCALE GENOMIC DNA]</scope>
    <source>
        <strain evidence="2 3">NJM0002</strain>
    </source>
</reference>
<keyword evidence="3" id="KW-1185">Reference proteome</keyword>
<comment type="caution">
    <text evidence="2">The sequence shown here is derived from an EMBL/GenBank/DDBJ whole genome shotgun (WGS) entry which is preliminary data.</text>
</comment>
<gene>
    <name evidence="2" type="ORF">DYB32_010294</name>
</gene>
<evidence type="ECO:0000256" key="1">
    <source>
        <dbReference type="SAM" id="MobiDB-lite"/>
    </source>
</evidence>
<feature type="region of interest" description="Disordered" evidence="1">
    <location>
        <begin position="54"/>
        <end position="79"/>
    </location>
</feature>
<evidence type="ECO:0000313" key="2">
    <source>
        <dbReference type="EMBL" id="RHY19060.1"/>
    </source>
</evidence>
<feature type="compositionally biased region" description="Polar residues" evidence="1">
    <location>
        <begin position="100"/>
        <end position="118"/>
    </location>
</feature>
<proteinExistence type="predicted"/>
<name>A0A3R7CT21_9STRA</name>
<dbReference type="EMBL" id="QUSY01003017">
    <property type="protein sequence ID" value="RHY19060.1"/>
    <property type="molecule type" value="Genomic_DNA"/>
</dbReference>
<organism evidence="2 3">
    <name type="scientific">Aphanomyces invadans</name>
    <dbReference type="NCBI Taxonomy" id="157072"/>
    <lineage>
        <taxon>Eukaryota</taxon>
        <taxon>Sar</taxon>
        <taxon>Stramenopiles</taxon>
        <taxon>Oomycota</taxon>
        <taxon>Saprolegniomycetes</taxon>
        <taxon>Saprolegniales</taxon>
        <taxon>Verrucalvaceae</taxon>
        <taxon>Aphanomyces</taxon>
    </lineage>
</organism>
<sequence length="236" mass="26915">MIAKRVQFGTQVSAFVAKVLNIAENDFPVNCTWGALAMETVTVQDAETEWLEVTLPKKDDGASGGDEGSVDDDNFGAATNSSPLYEKAGMFTPYAVEKQGPTQSTRKLGTSVSWQQKCNRQRQKQEQKDRTSLHGLQRQLANQALSKEDRRMIEVKIVEALKGMYKRQQEALINEEMEREHKRCITMGLEKSIMGKARLKRQFDVDRDHHRSQIERIREECNMSLAAIMTKFNMLR</sequence>
<dbReference type="VEuPathDB" id="FungiDB:H310_02920"/>
<accession>A0A3R7CT21</accession>
<dbReference type="Proteomes" id="UP000285060">
    <property type="component" value="Unassembled WGS sequence"/>
</dbReference>